<evidence type="ECO:0000256" key="3">
    <source>
        <dbReference type="ARBA" id="ARBA00012506"/>
    </source>
</evidence>
<dbReference type="InterPro" id="IPR029052">
    <property type="entry name" value="Metallo-depent_PP-like"/>
</dbReference>
<dbReference type="GO" id="GO:0008803">
    <property type="term" value="F:bis(5'-nucleosyl)-tetraphosphatase (symmetrical) activity"/>
    <property type="evidence" value="ECO:0007669"/>
    <property type="project" value="UniProtKB-EC"/>
</dbReference>
<dbReference type="CDD" id="cd07422">
    <property type="entry name" value="MPP_ApaH"/>
    <property type="match status" value="1"/>
</dbReference>
<dbReference type="Pfam" id="PF00149">
    <property type="entry name" value="Metallophos"/>
    <property type="match status" value="1"/>
</dbReference>
<evidence type="ECO:0000256" key="7">
    <source>
        <dbReference type="ARBA" id="ARBA00033210"/>
    </source>
</evidence>
<dbReference type="PIRSF" id="PIRSF000903">
    <property type="entry name" value="B5n-ttraPtase_sm"/>
    <property type="match status" value="1"/>
</dbReference>
<evidence type="ECO:0000256" key="5">
    <source>
        <dbReference type="ARBA" id="ARBA00031248"/>
    </source>
</evidence>
<dbReference type="InterPro" id="IPR004617">
    <property type="entry name" value="ApaH"/>
</dbReference>
<comment type="function">
    <text evidence="1">Hydrolyzes diadenosine 5',5'''-P1,P4-tetraphosphate to yield ADP.</text>
</comment>
<feature type="domain" description="Calcineurin-like phosphoesterase" evidence="9">
    <location>
        <begin position="4"/>
        <end position="166"/>
    </location>
</feature>
<evidence type="ECO:0000313" key="11">
    <source>
        <dbReference type="Proteomes" id="UP000051213"/>
    </source>
</evidence>
<dbReference type="AlphaFoldDB" id="A0A0R2U7W2"/>
<gene>
    <name evidence="10" type="ORF">ABS24_08245</name>
</gene>
<dbReference type="PANTHER" id="PTHR40942:SF4">
    <property type="entry name" value="CYTOCHROME C5"/>
    <property type="match status" value="1"/>
</dbReference>
<dbReference type="PANTHER" id="PTHR40942">
    <property type="match status" value="1"/>
</dbReference>
<protein>
    <recommendedName>
        <fullName evidence="3">bis(5'-nucleosyl)-tetraphosphatase (symmetrical)</fullName>
        <ecNumber evidence="3">3.6.1.41</ecNumber>
    </recommendedName>
    <alternativeName>
        <fullName evidence="6">Ap4A hydrolase</fullName>
    </alternativeName>
    <alternativeName>
        <fullName evidence="5">Diadenosine 5',5'''-P1,P4-tetraphosphate pyrophosphohydrolase</fullName>
    </alternativeName>
    <alternativeName>
        <fullName evidence="7">Diadenosine tetraphosphatase</fullName>
    </alternativeName>
</protein>
<evidence type="ECO:0000256" key="2">
    <source>
        <dbReference type="ARBA" id="ARBA00005419"/>
    </source>
</evidence>
<comment type="caution">
    <text evidence="10">The sequence shown here is derived from an EMBL/GenBank/DDBJ whole genome shotgun (WGS) entry which is preliminary data.</text>
</comment>
<keyword evidence="4" id="KW-0378">Hydrolase</keyword>
<evidence type="ECO:0000256" key="4">
    <source>
        <dbReference type="ARBA" id="ARBA00022801"/>
    </source>
</evidence>
<evidence type="ECO:0000256" key="8">
    <source>
        <dbReference type="ARBA" id="ARBA00049417"/>
    </source>
</evidence>
<dbReference type="NCBIfam" id="TIGR00668">
    <property type="entry name" value="apaH"/>
    <property type="match status" value="1"/>
</dbReference>
<sequence length="265" mass="29567">MTHYAVGDIQGCFDALTELLSKIQFDPNKDHLIAVGDLVNRGPKSLETLRYCKNLGDSFTTVLGNHDLHLLAIAHGIRNPTSKDTLNPILEASDRDEILGWLQQQPLLLNIKGYTVVHAGIPPQWSIAQAEELASEVSRALTSENSGDYFAAMYGNLPLLWSDNLESPDRLRVITNYLTRMRFCKAQGELELDSKSTINPPAGYKAWFDHAGRKSRGNKIIFGHWAALKGRDCGVNLFPLDTGYIWGGAMRIMNLDTQEYVHLNT</sequence>
<comment type="similarity">
    <text evidence="2">Belongs to the Ap4A hydrolase family.</text>
</comment>
<dbReference type="InterPro" id="IPR004843">
    <property type="entry name" value="Calcineurin-like_PHP"/>
</dbReference>
<dbReference type="Proteomes" id="UP000051213">
    <property type="component" value="Unassembled WGS sequence"/>
</dbReference>
<dbReference type="EMBL" id="LICA01000262">
    <property type="protein sequence ID" value="KRO93386.1"/>
    <property type="molecule type" value="Genomic_DNA"/>
</dbReference>
<evidence type="ECO:0000256" key="1">
    <source>
        <dbReference type="ARBA" id="ARBA00003413"/>
    </source>
</evidence>
<evidence type="ECO:0000256" key="6">
    <source>
        <dbReference type="ARBA" id="ARBA00032248"/>
    </source>
</evidence>
<proteinExistence type="inferred from homology"/>
<comment type="catalytic activity">
    <reaction evidence="8">
        <text>P(1),P(4)-bis(5'-adenosyl) tetraphosphate + H2O = 2 ADP + 2 H(+)</text>
        <dbReference type="Rhea" id="RHEA:24252"/>
        <dbReference type="ChEBI" id="CHEBI:15377"/>
        <dbReference type="ChEBI" id="CHEBI:15378"/>
        <dbReference type="ChEBI" id="CHEBI:58141"/>
        <dbReference type="ChEBI" id="CHEBI:456216"/>
        <dbReference type="EC" id="3.6.1.41"/>
    </reaction>
</comment>
<accession>A0A0R2U7W2</accession>
<dbReference type="EC" id="3.6.1.41" evidence="3"/>
<dbReference type="NCBIfam" id="NF001204">
    <property type="entry name" value="PRK00166.1"/>
    <property type="match status" value="1"/>
</dbReference>
<organism evidence="10 11">
    <name type="scientific">SAR92 bacterium BACL26 MAG-121220-bin70</name>
    <dbReference type="NCBI Taxonomy" id="1655626"/>
    <lineage>
        <taxon>Bacteria</taxon>
        <taxon>Pseudomonadati</taxon>
        <taxon>Pseudomonadota</taxon>
        <taxon>Gammaproteobacteria</taxon>
        <taxon>Cellvibrionales</taxon>
        <taxon>Porticoccaceae</taxon>
        <taxon>SAR92 clade</taxon>
    </lineage>
</organism>
<dbReference type="Gene3D" id="3.60.21.10">
    <property type="match status" value="1"/>
</dbReference>
<name>A0A0R2U7W2_9GAMM</name>
<evidence type="ECO:0000313" key="10">
    <source>
        <dbReference type="EMBL" id="KRO93386.1"/>
    </source>
</evidence>
<evidence type="ECO:0000259" key="9">
    <source>
        <dbReference type="Pfam" id="PF00149"/>
    </source>
</evidence>
<dbReference type="SUPFAM" id="SSF56300">
    <property type="entry name" value="Metallo-dependent phosphatases"/>
    <property type="match status" value="1"/>
</dbReference>
<reference evidence="10 11" key="1">
    <citation type="submission" date="2015-10" db="EMBL/GenBank/DDBJ databases">
        <title>Metagenome-Assembled Genomes uncover a global brackish microbiome.</title>
        <authorList>
            <person name="Hugerth L.W."/>
            <person name="Larsson J."/>
            <person name="Alneberg J."/>
            <person name="Lindh M.V."/>
            <person name="Legrand C."/>
            <person name="Pinhassi J."/>
            <person name="Andersson A.F."/>
        </authorList>
    </citation>
    <scope>NUCLEOTIDE SEQUENCE [LARGE SCALE GENOMIC DNA]</scope>
    <source>
        <strain evidence="10">BACL26 MAG-121220-bin70</strain>
    </source>
</reference>